<comment type="caution">
    <text evidence="1">The sequence shown here is derived from an EMBL/GenBank/DDBJ whole genome shotgun (WGS) entry which is preliminary data.</text>
</comment>
<evidence type="ECO:0000313" key="2">
    <source>
        <dbReference type="Proteomes" id="UP001372338"/>
    </source>
</evidence>
<keyword evidence="2" id="KW-1185">Reference proteome</keyword>
<gene>
    <name evidence="1" type="ORF">RIF29_40485</name>
</gene>
<organism evidence="1 2">
    <name type="scientific">Crotalaria pallida</name>
    <name type="common">Smooth rattlebox</name>
    <name type="synonym">Crotalaria striata</name>
    <dbReference type="NCBI Taxonomy" id="3830"/>
    <lineage>
        <taxon>Eukaryota</taxon>
        <taxon>Viridiplantae</taxon>
        <taxon>Streptophyta</taxon>
        <taxon>Embryophyta</taxon>
        <taxon>Tracheophyta</taxon>
        <taxon>Spermatophyta</taxon>
        <taxon>Magnoliopsida</taxon>
        <taxon>eudicotyledons</taxon>
        <taxon>Gunneridae</taxon>
        <taxon>Pentapetalae</taxon>
        <taxon>rosids</taxon>
        <taxon>fabids</taxon>
        <taxon>Fabales</taxon>
        <taxon>Fabaceae</taxon>
        <taxon>Papilionoideae</taxon>
        <taxon>50 kb inversion clade</taxon>
        <taxon>genistoids sensu lato</taxon>
        <taxon>core genistoids</taxon>
        <taxon>Crotalarieae</taxon>
        <taxon>Crotalaria</taxon>
    </lineage>
</organism>
<proteinExistence type="predicted"/>
<sequence length="216" mass="24494">MEHVAAAEALGAIGSDGNGSIPILKNNLDLDPAQEKFECDELVNTTSVQSLGYALLEVKTKYTALLAAALKRRRFPLGVCLSLSHSGDCDVDKKLPQHFQSTHLGAGSFRYCTIVMVTERATSRGKVKKLKRKRREDFDLISLRSSVLRRAEFSYRTKRGNDFILPPVCMQEDEFLTEWLDASLLFSIQYIDQYTNILLISRLISRLIYRDMQISR</sequence>
<reference evidence="1 2" key="1">
    <citation type="submission" date="2024-01" db="EMBL/GenBank/DDBJ databases">
        <title>The genomes of 5 underutilized Papilionoideae crops provide insights into root nodulation and disease resistanc.</title>
        <authorList>
            <person name="Yuan L."/>
        </authorList>
    </citation>
    <scope>NUCLEOTIDE SEQUENCE [LARGE SCALE GENOMIC DNA]</scope>
    <source>
        <strain evidence="1">ZHUSHIDOU_FW_LH</strain>
        <tissue evidence="1">Leaf</tissue>
    </source>
</reference>
<dbReference type="Proteomes" id="UP001372338">
    <property type="component" value="Unassembled WGS sequence"/>
</dbReference>
<dbReference type="EMBL" id="JAYWIO010000008">
    <property type="protein sequence ID" value="KAK7245637.1"/>
    <property type="molecule type" value="Genomic_DNA"/>
</dbReference>
<protein>
    <submittedName>
        <fullName evidence="1">Uncharacterized protein</fullName>
    </submittedName>
</protein>
<name>A0AAN9E5M3_CROPI</name>
<accession>A0AAN9E5M3</accession>
<evidence type="ECO:0000313" key="1">
    <source>
        <dbReference type="EMBL" id="KAK7245637.1"/>
    </source>
</evidence>
<dbReference type="AlphaFoldDB" id="A0AAN9E5M3"/>